<dbReference type="OrthoDB" id="20368at2759"/>
<dbReference type="AlphaFoldDB" id="A0A8T9C8S1"/>
<evidence type="ECO:0008006" key="3">
    <source>
        <dbReference type="Google" id="ProtNLM"/>
    </source>
</evidence>
<reference evidence="1 2" key="1">
    <citation type="submission" date="2018-05" db="EMBL/GenBank/DDBJ databases">
        <title>Genome sequencing and assembly of the regulated plant pathogen Lachnellula willkommii and related sister species for the development of diagnostic species identification markers.</title>
        <authorList>
            <person name="Giroux E."/>
            <person name="Bilodeau G."/>
        </authorList>
    </citation>
    <scope>NUCLEOTIDE SEQUENCE [LARGE SCALE GENOMIC DNA]</scope>
    <source>
        <strain evidence="1 2">CBS 268.59</strain>
    </source>
</reference>
<accession>A0A8T9C8S1</accession>
<organism evidence="1 2">
    <name type="scientific">Lachnellula suecica</name>
    <dbReference type="NCBI Taxonomy" id="602035"/>
    <lineage>
        <taxon>Eukaryota</taxon>
        <taxon>Fungi</taxon>
        <taxon>Dikarya</taxon>
        <taxon>Ascomycota</taxon>
        <taxon>Pezizomycotina</taxon>
        <taxon>Leotiomycetes</taxon>
        <taxon>Helotiales</taxon>
        <taxon>Lachnaceae</taxon>
        <taxon>Lachnellula</taxon>
    </lineage>
</organism>
<protein>
    <recommendedName>
        <fullName evidence="3">Alternative oxidase</fullName>
    </recommendedName>
</protein>
<comment type="caution">
    <text evidence="1">The sequence shown here is derived from an EMBL/GenBank/DDBJ whole genome shotgun (WGS) entry which is preliminary data.</text>
</comment>
<evidence type="ECO:0000313" key="2">
    <source>
        <dbReference type="Proteomes" id="UP000469558"/>
    </source>
</evidence>
<dbReference type="GO" id="GO:0016740">
    <property type="term" value="F:transferase activity"/>
    <property type="evidence" value="ECO:0007669"/>
    <property type="project" value="UniProtKB-KW"/>
</dbReference>
<name>A0A8T9C8S1_9HELO</name>
<sequence length="436" mass="49548">MLQVSRPTTTKKVALLSLVALLLWNLRSLYLTASYWETSHVDISELSEISDLFDFEPADSEAIRKVCRDTDWNRDLVFTCERSGGGIANLRNSILNCVRYTIQAGAGLVIPRIVLRSPVDIAGTWNRETAELDHVFDRTHFLQSLEKSCPQLQIFTNIEEIPDYDPAYRAGKLLPEGLVEIVPPEGLVHPEEWRVLFYNWLEGSPDFGHKPNVVDLEPSYFQYPVHTDGEPFVLDFGRMLKFNSGARVLATTTIKNLLQAYDFNVDLSEVIFKKAYFGAHLRTERDSQHGWPPARYEYSKYTTQSNLYLDQAISSGISIIYAASGDASQIARFSEDAKAQNLTVTTKEDLLLGEDRERLEGMTSDQAALVDWLVLQKSSSFGGIGHSSFALNIGLWRHQFAERRDHWHGPQFMSDELSQIYGAVNQYPEYSFCLWP</sequence>
<evidence type="ECO:0000313" key="1">
    <source>
        <dbReference type="EMBL" id="TVY82011.1"/>
    </source>
</evidence>
<dbReference type="EMBL" id="QGMK01000389">
    <property type="protein sequence ID" value="TVY82011.1"/>
    <property type="molecule type" value="Genomic_DNA"/>
</dbReference>
<gene>
    <name evidence="1" type="ORF">LSUE1_G005528</name>
</gene>
<proteinExistence type="predicted"/>
<dbReference type="CDD" id="cd11296">
    <property type="entry name" value="O-FucT_like"/>
    <property type="match status" value="1"/>
</dbReference>
<dbReference type="Gene3D" id="3.40.50.11350">
    <property type="match status" value="1"/>
</dbReference>
<dbReference type="GO" id="GO:0006004">
    <property type="term" value="P:fucose metabolic process"/>
    <property type="evidence" value="ECO:0007669"/>
    <property type="project" value="UniProtKB-KW"/>
</dbReference>
<dbReference type="Proteomes" id="UP000469558">
    <property type="component" value="Unassembled WGS sequence"/>
</dbReference>
<keyword evidence="2" id="KW-1185">Reference proteome</keyword>